<dbReference type="InterPro" id="IPR007863">
    <property type="entry name" value="Peptidase_M16_C"/>
</dbReference>
<dbReference type="InterPro" id="IPR050361">
    <property type="entry name" value="MPP/UQCRC_Complex"/>
</dbReference>
<evidence type="ECO:0000259" key="1">
    <source>
        <dbReference type="Pfam" id="PF05193"/>
    </source>
</evidence>
<sequence length="402" mass="45206">MERFKVSGNVEAIINPVDSLDITSVVIFSENGSVTDGKLAGLTNLSLHVGLKRSLTKTTKEIAFLTEPFGSAIVPDTGKDFSTISFQITSNGFPVFVDILSELIEKPAFLEEDFVIEKETALAAIRARLESAFSFGYEEFNLFTYKNTPYENLPTGTMKTVVPITLKDLKERYEKFFRESRFIISIAGKIPKNVDKILSTLPITGGESKNLSFKTPIEKSENISLCRKGSTQTFIIRGYEAPSVNNWKKYVSYKLLNTVVGDGFNSILFQELREKQGLAYSTGSFFPTLKNPGRFVIYIGTSPEKEEQALKEIDNLIQNLPSLINTQNLERAKNYLKGTYLLDHEKRLRKAWYSGWWAILTGTPEKDSNYIEAIESLTINDVKEAAEELSKKTYHQVIVCDG</sequence>
<dbReference type="Pfam" id="PF05193">
    <property type="entry name" value="Peptidase_M16_C"/>
    <property type="match status" value="1"/>
</dbReference>
<dbReference type="EMBL" id="MOEN01000028">
    <property type="protein sequence ID" value="OMH40099.1"/>
    <property type="molecule type" value="Genomic_DNA"/>
</dbReference>
<dbReference type="PANTHER" id="PTHR11851:SF224">
    <property type="entry name" value="PROCESSING PROTEASE"/>
    <property type="match status" value="1"/>
</dbReference>
<dbReference type="AlphaFoldDB" id="A0A1R1MK06"/>
<proteinExistence type="predicted"/>
<dbReference type="Gene3D" id="3.30.830.10">
    <property type="entry name" value="Metalloenzyme, LuxS/M16 peptidase-like"/>
    <property type="match status" value="2"/>
</dbReference>
<dbReference type="SUPFAM" id="SSF63411">
    <property type="entry name" value="LuxS/MPP-like metallohydrolase"/>
    <property type="match status" value="2"/>
</dbReference>
<organism evidence="2 3">
    <name type="scientific">Desulfurobacterium indicum</name>
    <dbReference type="NCBI Taxonomy" id="1914305"/>
    <lineage>
        <taxon>Bacteria</taxon>
        <taxon>Pseudomonadati</taxon>
        <taxon>Aquificota</taxon>
        <taxon>Aquificia</taxon>
        <taxon>Desulfurobacteriales</taxon>
        <taxon>Desulfurobacteriaceae</taxon>
        <taxon>Desulfurobacterium</taxon>
    </lineage>
</organism>
<dbReference type="OrthoDB" id="9811314at2"/>
<evidence type="ECO:0000313" key="3">
    <source>
        <dbReference type="Proteomes" id="UP000187408"/>
    </source>
</evidence>
<accession>A0A1R1MK06</accession>
<dbReference type="Proteomes" id="UP000187408">
    <property type="component" value="Unassembled WGS sequence"/>
</dbReference>
<reference evidence="2 3" key="1">
    <citation type="submission" date="2016-10" db="EMBL/GenBank/DDBJ databases">
        <title>Genome sequence of a sulfur-reducing bacterium Desulfurobacterium indicum K6013.</title>
        <authorList>
            <person name="Cao J."/>
            <person name="Shao Z."/>
            <person name="Alain K."/>
            <person name="Jebbar M."/>
        </authorList>
    </citation>
    <scope>NUCLEOTIDE SEQUENCE [LARGE SCALE GENOMIC DNA]</scope>
    <source>
        <strain evidence="2 3">K6013</strain>
    </source>
</reference>
<gene>
    <name evidence="2" type="ORF">BLW93_06980</name>
</gene>
<dbReference type="InterPro" id="IPR011249">
    <property type="entry name" value="Metalloenz_LuxS/M16"/>
</dbReference>
<evidence type="ECO:0000313" key="2">
    <source>
        <dbReference type="EMBL" id="OMH40099.1"/>
    </source>
</evidence>
<keyword evidence="3" id="KW-1185">Reference proteome</keyword>
<feature type="domain" description="Peptidase M16 C-terminal" evidence="1">
    <location>
        <begin position="164"/>
        <end position="335"/>
    </location>
</feature>
<protein>
    <recommendedName>
        <fullName evidence="1">Peptidase M16 C-terminal domain-containing protein</fullName>
    </recommendedName>
</protein>
<comment type="caution">
    <text evidence="2">The sequence shown here is derived from an EMBL/GenBank/DDBJ whole genome shotgun (WGS) entry which is preliminary data.</text>
</comment>
<dbReference type="PANTHER" id="PTHR11851">
    <property type="entry name" value="METALLOPROTEASE"/>
    <property type="match status" value="1"/>
</dbReference>
<name>A0A1R1MK06_9BACT</name>
<dbReference type="RefSeq" id="WP_076713381.1">
    <property type="nucleotide sequence ID" value="NZ_MOEN01000028.1"/>
</dbReference>
<dbReference type="GO" id="GO:0046872">
    <property type="term" value="F:metal ion binding"/>
    <property type="evidence" value="ECO:0007669"/>
    <property type="project" value="InterPro"/>
</dbReference>
<dbReference type="STRING" id="1914305.BLW93_06980"/>